<proteinExistence type="predicted"/>
<keyword evidence="7 10" id="KW-0472">Membrane</keyword>
<dbReference type="OrthoDB" id="8062037at2759"/>
<evidence type="ECO:0000256" key="2">
    <source>
        <dbReference type="ARBA" id="ARBA00022692"/>
    </source>
</evidence>
<feature type="compositionally biased region" description="Polar residues" evidence="9">
    <location>
        <begin position="318"/>
        <end position="335"/>
    </location>
</feature>
<evidence type="ECO:0000256" key="3">
    <source>
        <dbReference type="ARBA" id="ARBA00022723"/>
    </source>
</evidence>
<dbReference type="PANTHER" id="PTHR46539:SF1">
    <property type="entry name" value="E3 UBIQUITIN-PROTEIN LIGASE ATL42"/>
    <property type="match status" value="1"/>
</dbReference>
<evidence type="ECO:0000256" key="1">
    <source>
        <dbReference type="ARBA" id="ARBA00004370"/>
    </source>
</evidence>
<keyword evidence="3" id="KW-0479">Metal-binding</keyword>
<keyword evidence="2 10" id="KW-0812">Transmembrane</keyword>
<feature type="transmembrane region" description="Helical" evidence="10">
    <location>
        <begin position="207"/>
        <end position="228"/>
    </location>
</feature>
<dbReference type="HOGENOM" id="CLU_008264_1_0_1"/>
<dbReference type="eggNOG" id="KOG4628">
    <property type="taxonomic scope" value="Eukaryota"/>
</dbReference>
<keyword evidence="5" id="KW-0862">Zinc</keyword>
<dbReference type="Gene3D" id="3.30.40.10">
    <property type="entry name" value="Zinc/RING finger domain, C3HC4 (zinc finger)"/>
    <property type="match status" value="1"/>
</dbReference>
<dbReference type="EMBL" id="GL630006">
    <property type="protein sequence ID" value="EFW98674.1"/>
    <property type="molecule type" value="Genomic_DNA"/>
</dbReference>
<organism evidence="14">
    <name type="scientific">Grosmannia clavigera (strain kw1407 / UAMH 11150)</name>
    <name type="common">Blue stain fungus</name>
    <name type="synonym">Graphiocladiella clavigera</name>
    <dbReference type="NCBI Taxonomy" id="655863"/>
    <lineage>
        <taxon>Eukaryota</taxon>
        <taxon>Fungi</taxon>
        <taxon>Dikarya</taxon>
        <taxon>Ascomycota</taxon>
        <taxon>Pezizomycotina</taxon>
        <taxon>Sordariomycetes</taxon>
        <taxon>Sordariomycetidae</taxon>
        <taxon>Ophiostomatales</taxon>
        <taxon>Ophiostomataceae</taxon>
        <taxon>Leptographium</taxon>
    </lineage>
</organism>
<evidence type="ECO:0000256" key="10">
    <source>
        <dbReference type="SAM" id="Phobius"/>
    </source>
</evidence>
<evidence type="ECO:0000313" key="13">
    <source>
        <dbReference type="EMBL" id="EFW98674.1"/>
    </source>
</evidence>
<feature type="signal peptide" evidence="11">
    <location>
        <begin position="1"/>
        <end position="21"/>
    </location>
</feature>
<sequence>MISSAWLGAATIAAMAAVSSAADHAHIHSMPGLTQGQMNSEMALAISAPSAGTPQMSYTIVPMTPAVGLGQDGLTRNSISIVGNLVLATHLNYNNITGSKIAYLCCDNQDNSFTDPDDMLYTLMANAPRAILLYSQEGTCCGLNASSGLTYQSIFTMASISDAAVALNFTNSDDGVIRAAISGNVTTADQSQTTSSGTSTSSIAMSILYSITGLITALFLIIIATGAIRAHRYPDRYGPRSGREGLSRQSRARGLARAVLETLPIVKFGDPTPTKPDLGTELESQLSSEPSLATTDVQVHHLSAIPEDSVSQPKSVAHTTATTNAVPEPPNTTNIGPADTAIGPSSDGLSQSDDHLGCSICTEDFTVGEDVRVLPCNHKFHPTCVDPWLVNVSGTCPLCRLDLRPKDGEEDDTSSTGEMHLPPPLGDDEAAAAVAGTSTSGQHRHRASRLFDLNRLRHASAEERIEALRRYRSETQTDGDDEHGRSVRLTRRLRDKFHIRTHAQSSG</sequence>
<dbReference type="Proteomes" id="UP000007796">
    <property type="component" value="Unassembled WGS sequence"/>
</dbReference>
<evidence type="ECO:0000256" key="6">
    <source>
        <dbReference type="ARBA" id="ARBA00022989"/>
    </source>
</evidence>
<feature type="chain" id="PRO_5003264173" evidence="11">
    <location>
        <begin position="22"/>
        <end position="507"/>
    </location>
</feature>
<feature type="region of interest" description="Disordered" evidence="9">
    <location>
        <begin position="318"/>
        <end position="352"/>
    </location>
</feature>
<feature type="domain" description="RING-type" evidence="12">
    <location>
        <begin position="358"/>
        <end position="400"/>
    </location>
</feature>
<evidence type="ECO:0000259" key="12">
    <source>
        <dbReference type="PROSITE" id="PS50089"/>
    </source>
</evidence>
<dbReference type="PROSITE" id="PS50089">
    <property type="entry name" value="ZF_RING_2"/>
    <property type="match status" value="1"/>
</dbReference>
<dbReference type="GeneID" id="25977747"/>
<dbReference type="Pfam" id="PF13639">
    <property type="entry name" value="zf-RING_2"/>
    <property type="match status" value="1"/>
</dbReference>
<dbReference type="CDD" id="cd16454">
    <property type="entry name" value="RING-H2_PA-TM-RING"/>
    <property type="match status" value="1"/>
</dbReference>
<evidence type="ECO:0000256" key="8">
    <source>
        <dbReference type="PROSITE-ProRule" id="PRU00175"/>
    </source>
</evidence>
<keyword evidence="6 10" id="KW-1133">Transmembrane helix</keyword>
<dbReference type="PANTHER" id="PTHR46539">
    <property type="entry name" value="E3 UBIQUITIN-PROTEIN LIGASE ATL42"/>
    <property type="match status" value="1"/>
</dbReference>
<evidence type="ECO:0000256" key="7">
    <source>
        <dbReference type="ARBA" id="ARBA00023136"/>
    </source>
</evidence>
<keyword evidence="4 8" id="KW-0863">Zinc-finger</keyword>
<dbReference type="SUPFAM" id="SSF57850">
    <property type="entry name" value="RING/U-box"/>
    <property type="match status" value="1"/>
</dbReference>
<accession>F0XTQ2</accession>
<dbReference type="InterPro" id="IPR013083">
    <property type="entry name" value="Znf_RING/FYVE/PHD"/>
</dbReference>
<evidence type="ECO:0000256" key="11">
    <source>
        <dbReference type="SAM" id="SignalP"/>
    </source>
</evidence>
<dbReference type="GO" id="GO:0008270">
    <property type="term" value="F:zinc ion binding"/>
    <property type="evidence" value="ECO:0007669"/>
    <property type="project" value="UniProtKB-KW"/>
</dbReference>
<name>F0XTQ2_GROCL</name>
<evidence type="ECO:0000256" key="5">
    <source>
        <dbReference type="ARBA" id="ARBA00022833"/>
    </source>
</evidence>
<dbReference type="SMART" id="SM00184">
    <property type="entry name" value="RING"/>
    <property type="match status" value="1"/>
</dbReference>
<reference evidence="13 14" key="1">
    <citation type="journal article" date="2011" name="Proc. Natl. Acad. Sci. U.S.A.">
        <title>Genome and transcriptome analyses of the mountain pine beetle-fungal symbiont Grosmannia clavigera, a lodgepole pine pathogen.</title>
        <authorList>
            <person name="DiGuistini S."/>
            <person name="Wang Y."/>
            <person name="Liao N.Y."/>
            <person name="Taylor G."/>
            <person name="Tanguay P."/>
            <person name="Feau N."/>
            <person name="Henrissat B."/>
            <person name="Chan S.K."/>
            <person name="Hesse-Orce U."/>
            <person name="Alamouti S.M."/>
            <person name="Tsui C.K.M."/>
            <person name="Docking R.T."/>
            <person name="Levasseur A."/>
            <person name="Haridas S."/>
            <person name="Robertson G."/>
            <person name="Birol I."/>
            <person name="Holt R.A."/>
            <person name="Marra M.A."/>
            <person name="Hamelin R.C."/>
            <person name="Hirst M."/>
            <person name="Jones S.J.M."/>
            <person name="Bohlmann J."/>
            <person name="Breuil C."/>
        </authorList>
    </citation>
    <scope>NUCLEOTIDE SEQUENCE [LARGE SCALE GENOMIC DNA]</scope>
    <source>
        <strain evidence="14">kw1407 / UAMH 11150</strain>
    </source>
</reference>
<evidence type="ECO:0000256" key="9">
    <source>
        <dbReference type="SAM" id="MobiDB-lite"/>
    </source>
</evidence>
<comment type="subcellular location">
    <subcellularLocation>
        <location evidence="1">Membrane</location>
    </subcellularLocation>
</comment>
<evidence type="ECO:0000256" key="4">
    <source>
        <dbReference type="ARBA" id="ARBA00022771"/>
    </source>
</evidence>
<dbReference type="RefSeq" id="XP_014168157.1">
    <property type="nucleotide sequence ID" value="XM_014312682.1"/>
</dbReference>
<gene>
    <name evidence="13" type="ORF">CMQ_4526</name>
</gene>
<dbReference type="InParanoid" id="F0XTQ2"/>
<keyword evidence="14" id="KW-1185">Reference proteome</keyword>
<dbReference type="GO" id="GO:0016020">
    <property type="term" value="C:membrane"/>
    <property type="evidence" value="ECO:0007669"/>
    <property type="project" value="UniProtKB-SubCell"/>
</dbReference>
<dbReference type="AlphaFoldDB" id="F0XTQ2"/>
<dbReference type="STRING" id="655863.F0XTQ2"/>
<protein>
    <submittedName>
        <fullName evidence="13">Ring finger domain protein</fullName>
    </submittedName>
</protein>
<evidence type="ECO:0000313" key="14">
    <source>
        <dbReference type="Proteomes" id="UP000007796"/>
    </source>
</evidence>
<dbReference type="InterPro" id="IPR001841">
    <property type="entry name" value="Znf_RING"/>
</dbReference>
<keyword evidence="11" id="KW-0732">Signal</keyword>
<feature type="region of interest" description="Disordered" evidence="9">
    <location>
        <begin position="407"/>
        <end position="446"/>
    </location>
</feature>